<organism evidence="2 3">
    <name type="scientific">Marinobacter manganoxydans MnI7-9</name>
    <dbReference type="NCBI Taxonomy" id="1094979"/>
    <lineage>
        <taxon>Bacteria</taxon>
        <taxon>Pseudomonadati</taxon>
        <taxon>Pseudomonadota</taxon>
        <taxon>Gammaproteobacteria</taxon>
        <taxon>Pseudomonadales</taxon>
        <taxon>Marinobacteraceae</taxon>
        <taxon>Marinobacter</taxon>
    </lineage>
</organism>
<name>G6YQL5_9GAMM</name>
<feature type="region of interest" description="Disordered" evidence="1">
    <location>
        <begin position="1"/>
        <end position="32"/>
    </location>
</feature>
<evidence type="ECO:0000256" key="1">
    <source>
        <dbReference type="SAM" id="MobiDB-lite"/>
    </source>
</evidence>
<feature type="compositionally biased region" description="Basic and acidic residues" evidence="1">
    <location>
        <begin position="20"/>
        <end position="32"/>
    </location>
</feature>
<dbReference type="Proteomes" id="UP000003208">
    <property type="component" value="Unassembled WGS sequence"/>
</dbReference>
<reference evidence="2 3" key="1">
    <citation type="journal article" date="2012" name="J. Bacteriol.">
        <title>Genome sequence of deep-sea manganese-oxidizing bacterium Marinobacter manganoxydans MnI7-9.</title>
        <authorList>
            <person name="Wang H."/>
            <person name="Li H."/>
            <person name="Shao Z."/>
            <person name="Liao S."/>
            <person name="Johnstone L."/>
            <person name="Rensing C."/>
            <person name="Wang G."/>
        </authorList>
    </citation>
    <scope>NUCLEOTIDE SEQUENCE [LARGE SCALE GENOMIC DNA]</scope>
    <source>
        <strain evidence="2 3">MnI7-9</strain>
    </source>
</reference>
<protein>
    <submittedName>
        <fullName evidence="2">Uncharacterized protein</fullName>
    </submittedName>
</protein>
<gene>
    <name evidence="2" type="ORF">KYE_05661</name>
</gene>
<evidence type="ECO:0000313" key="2">
    <source>
        <dbReference type="EMBL" id="EHJ05517.1"/>
    </source>
</evidence>
<dbReference type="AlphaFoldDB" id="G6YQL5"/>
<feature type="compositionally biased region" description="Polar residues" evidence="1">
    <location>
        <begin position="1"/>
        <end position="16"/>
    </location>
</feature>
<evidence type="ECO:0000313" key="3">
    <source>
        <dbReference type="Proteomes" id="UP000003208"/>
    </source>
</evidence>
<accession>G6YQL5</accession>
<keyword evidence="3" id="KW-1185">Reference proteome</keyword>
<proteinExistence type="predicted"/>
<dbReference type="EMBL" id="AGTR01000019">
    <property type="protein sequence ID" value="EHJ05517.1"/>
    <property type="molecule type" value="Genomic_DNA"/>
</dbReference>
<sequence>MIETANCTNKNQTNIAPSDLIHESGDHTHNHH</sequence>